<dbReference type="SUPFAM" id="SSF56112">
    <property type="entry name" value="Protein kinase-like (PK-like)"/>
    <property type="match status" value="1"/>
</dbReference>
<dbReference type="InterPro" id="IPR000719">
    <property type="entry name" value="Prot_kinase_dom"/>
</dbReference>
<dbReference type="Pfam" id="PF00069">
    <property type="entry name" value="Pkinase"/>
    <property type="match status" value="1"/>
</dbReference>
<keyword evidence="6" id="KW-0723">Serine/threonine-protein kinase</keyword>
<keyword evidence="10" id="KW-1185">Reference proteome</keyword>
<feature type="binding site" evidence="5">
    <location>
        <position position="112"/>
    </location>
    <ligand>
        <name>ATP</name>
        <dbReference type="ChEBI" id="CHEBI:30616"/>
    </ligand>
</feature>
<gene>
    <name evidence="9" type="ORF">C7M84_020159</name>
</gene>
<evidence type="ECO:0000256" key="4">
    <source>
        <dbReference type="ARBA" id="ARBA00022840"/>
    </source>
</evidence>
<evidence type="ECO:0000256" key="6">
    <source>
        <dbReference type="RuleBase" id="RU000304"/>
    </source>
</evidence>
<dbReference type="PROSITE" id="PS50011">
    <property type="entry name" value="PROTEIN_KINASE_DOM"/>
    <property type="match status" value="1"/>
</dbReference>
<dbReference type="InterPro" id="IPR011009">
    <property type="entry name" value="Kinase-like_dom_sf"/>
</dbReference>
<sequence>MAAERVREARRRAHLKERQAVSRRRQQRPLDPPSTVDASLWGRAPLTSAALRVEKAREDAAKDERDEVRIRSVARSLTESQVRILEKGEHLGRGRYGSTTLVRWHGQAAVLKEATVHSKYVDFKDEFLTLCHLLGEGGAPLPLGLCRSPVAMVMSYVGSCTLAKALKRRTLSEAELLEVAICLCRRVGEIQAKGVVHNDLKEDNIMVDDAQKVYLIDFGLATREDEVVGYNVASGGAQWLAPEIRRRGRSSFASDVYSVGRVLKHVYDAMSSTSDKFSAAIDGATSRASEERPTVRELLALLRDLRDSPDFEPEQFDSPSIF</sequence>
<accession>A0A3R7SI08</accession>
<name>A0A3R7SI08_PENVA</name>
<evidence type="ECO:0000259" key="8">
    <source>
        <dbReference type="PROSITE" id="PS50011"/>
    </source>
</evidence>
<evidence type="ECO:0000313" key="9">
    <source>
        <dbReference type="EMBL" id="ROT62034.1"/>
    </source>
</evidence>
<evidence type="ECO:0000256" key="5">
    <source>
        <dbReference type="PROSITE-ProRule" id="PRU10141"/>
    </source>
</evidence>
<proteinExistence type="inferred from homology"/>
<dbReference type="SMART" id="SM00220">
    <property type="entry name" value="S_TKc"/>
    <property type="match status" value="1"/>
</dbReference>
<dbReference type="PROSITE" id="PS00108">
    <property type="entry name" value="PROTEIN_KINASE_ST"/>
    <property type="match status" value="1"/>
</dbReference>
<dbReference type="Gene3D" id="1.10.510.10">
    <property type="entry name" value="Transferase(Phosphotransferase) domain 1"/>
    <property type="match status" value="1"/>
</dbReference>
<dbReference type="PROSITE" id="PS00107">
    <property type="entry name" value="PROTEIN_KINASE_ATP"/>
    <property type="match status" value="1"/>
</dbReference>
<evidence type="ECO:0000256" key="7">
    <source>
        <dbReference type="SAM" id="MobiDB-lite"/>
    </source>
</evidence>
<organism evidence="9 10">
    <name type="scientific">Penaeus vannamei</name>
    <name type="common">Whiteleg shrimp</name>
    <name type="synonym">Litopenaeus vannamei</name>
    <dbReference type="NCBI Taxonomy" id="6689"/>
    <lineage>
        <taxon>Eukaryota</taxon>
        <taxon>Metazoa</taxon>
        <taxon>Ecdysozoa</taxon>
        <taxon>Arthropoda</taxon>
        <taxon>Crustacea</taxon>
        <taxon>Multicrustacea</taxon>
        <taxon>Malacostraca</taxon>
        <taxon>Eumalacostraca</taxon>
        <taxon>Eucarida</taxon>
        <taxon>Decapoda</taxon>
        <taxon>Dendrobranchiata</taxon>
        <taxon>Penaeoidea</taxon>
        <taxon>Penaeidae</taxon>
        <taxon>Penaeus</taxon>
    </lineage>
</organism>
<evidence type="ECO:0000256" key="1">
    <source>
        <dbReference type="ARBA" id="ARBA00022679"/>
    </source>
</evidence>
<reference evidence="9 10" key="1">
    <citation type="submission" date="2018-04" db="EMBL/GenBank/DDBJ databases">
        <authorList>
            <person name="Zhang X."/>
            <person name="Yuan J."/>
            <person name="Li F."/>
            <person name="Xiang J."/>
        </authorList>
    </citation>
    <scope>NUCLEOTIDE SEQUENCE [LARGE SCALE GENOMIC DNA]</scope>
    <source>
        <tissue evidence="9">Muscle</tissue>
    </source>
</reference>
<evidence type="ECO:0000256" key="3">
    <source>
        <dbReference type="ARBA" id="ARBA00022777"/>
    </source>
</evidence>
<dbReference type="EMBL" id="QCYY01003863">
    <property type="protein sequence ID" value="ROT62034.1"/>
    <property type="molecule type" value="Genomic_DNA"/>
</dbReference>
<comment type="similarity">
    <text evidence="6">Belongs to the protein kinase superfamily.</text>
</comment>
<comment type="caution">
    <text evidence="9">The sequence shown here is derived from an EMBL/GenBank/DDBJ whole genome shotgun (WGS) entry which is preliminary data.</text>
</comment>
<dbReference type="InterPro" id="IPR008271">
    <property type="entry name" value="Ser/Thr_kinase_AS"/>
</dbReference>
<keyword evidence="4 5" id="KW-0067">ATP-binding</keyword>
<dbReference type="AlphaFoldDB" id="A0A3R7SI08"/>
<keyword evidence="1" id="KW-0808">Transferase</keyword>
<reference evidence="9 10" key="2">
    <citation type="submission" date="2019-01" db="EMBL/GenBank/DDBJ databases">
        <title>The decoding of complex shrimp genome reveals the adaptation for benthos swimmer, frequently molting mechanism and breeding impact on genome.</title>
        <authorList>
            <person name="Sun Y."/>
            <person name="Gao Y."/>
            <person name="Yu Y."/>
        </authorList>
    </citation>
    <scope>NUCLEOTIDE SEQUENCE [LARGE SCALE GENOMIC DNA]</scope>
    <source>
        <tissue evidence="9">Muscle</tissue>
    </source>
</reference>
<keyword evidence="3 9" id="KW-0418">Kinase</keyword>
<dbReference type="PANTHER" id="PTHR44329">
    <property type="entry name" value="SERINE/THREONINE-PROTEIN KINASE TNNI3K-RELATED"/>
    <property type="match status" value="1"/>
</dbReference>
<evidence type="ECO:0000313" key="10">
    <source>
        <dbReference type="Proteomes" id="UP000283509"/>
    </source>
</evidence>
<protein>
    <submittedName>
        <fullName evidence="9">Putative tyrosine-protein kinase BTK</fullName>
    </submittedName>
</protein>
<dbReference type="OrthoDB" id="6368938at2759"/>
<dbReference type="CDD" id="cd00180">
    <property type="entry name" value="PKc"/>
    <property type="match status" value="1"/>
</dbReference>
<dbReference type="GO" id="GO:0004674">
    <property type="term" value="F:protein serine/threonine kinase activity"/>
    <property type="evidence" value="ECO:0007669"/>
    <property type="project" value="UniProtKB-KW"/>
</dbReference>
<dbReference type="Proteomes" id="UP000283509">
    <property type="component" value="Unassembled WGS sequence"/>
</dbReference>
<evidence type="ECO:0000256" key="2">
    <source>
        <dbReference type="ARBA" id="ARBA00022741"/>
    </source>
</evidence>
<dbReference type="PANTHER" id="PTHR44329:SF288">
    <property type="entry name" value="MITOGEN-ACTIVATED PROTEIN KINASE KINASE KINASE 20"/>
    <property type="match status" value="1"/>
</dbReference>
<feature type="region of interest" description="Disordered" evidence="7">
    <location>
        <begin position="1"/>
        <end position="39"/>
    </location>
</feature>
<dbReference type="GO" id="GO:0005524">
    <property type="term" value="F:ATP binding"/>
    <property type="evidence" value="ECO:0007669"/>
    <property type="project" value="UniProtKB-UniRule"/>
</dbReference>
<dbReference type="InterPro" id="IPR051681">
    <property type="entry name" value="Ser/Thr_Kinases-Pseudokinases"/>
</dbReference>
<dbReference type="STRING" id="6689.A0A3R7SI08"/>
<feature type="compositionally biased region" description="Basic residues" evidence="7">
    <location>
        <begin position="8"/>
        <end position="27"/>
    </location>
</feature>
<feature type="domain" description="Protein kinase" evidence="8">
    <location>
        <begin position="85"/>
        <end position="322"/>
    </location>
</feature>
<keyword evidence="2 5" id="KW-0547">Nucleotide-binding</keyword>
<dbReference type="InterPro" id="IPR017441">
    <property type="entry name" value="Protein_kinase_ATP_BS"/>
</dbReference>